<dbReference type="Gene3D" id="3.40.50.2300">
    <property type="match status" value="1"/>
</dbReference>
<evidence type="ECO:0000313" key="4">
    <source>
        <dbReference type="EMBL" id="GAI09238.1"/>
    </source>
</evidence>
<accession>X1KRC0</accession>
<dbReference type="InterPro" id="IPR011006">
    <property type="entry name" value="CheY-like_superfamily"/>
</dbReference>
<evidence type="ECO:0000259" key="2">
    <source>
        <dbReference type="PROSITE" id="PS50110"/>
    </source>
</evidence>
<dbReference type="CDD" id="cd17534">
    <property type="entry name" value="REC_DC-like"/>
    <property type="match status" value="1"/>
</dbReference>
<organism evidence="4">
    <name type="scientific">marine sediment metagenome</name>
    <dbReference type="NCBI Taxonomy" id="412755"/>
    <lineage>
        <taxon>unclassified sequences</taxon>
        <taxon>metagenomes</taxon>
        <taxon>ecological metagenomes</taxon>
    </lineage>
</organism>
<name>X1KRC0_9ZZZZ</name>
<dbReference type="InterPro" id="IPR035965">
    <property type="entry name" value="PAS-like_dom_sf"/>
</dbReference>
<feature type="domain" description="PAS" evidence="3">
    <location>
        <begin position="123"/>
        <end position="161"/>
    </location>
</feature>
<dbReference type="NCBIfam" id="TIGR00229">
    <property type="entry name" value="sensory_box"/>
    <property type="match status" value="1"/>
</dbReference>
<reference evidence="4" key="1">
    <citation type="journal article" date="2014" name="Front. Microbiol.">
        <title>High frequency of phylogenetically diverse reductive dehalogenase-homologous genes in deep subseafloor sedimentary metagenomes.</title>
        <authorList>
            <person name="Kawai M."/>
            <person name="Futagami T."/>
            <person name="Toyoda A."/>
            <person name="Takaki Y."/>
            <person name="Nishi S."/>
            <person name="Hori S."/>
            <person name="Arai W."/>
            <person name="Tsubouchi T."/>
            <person name="Morono Y."/>
            <person name="Uchiyama I."/>
            <person name="Ito T."/>
            <person name="Fujiyama A."/>
            <person name="Inagaki F."/>
            <person name="Takami H."/>
        </authorList>
    </citation>
    <scope>NUCLEOTIDE SEQUENCE</scope>
    <source>
        <strain evidence="4">Expedition CK06-06</strain>
    </source>
</reference>
<dbReference type="SUPFAM" id="SSF52172">
    <property type="entry name" value="CheY-like"/>
    <property type="match status" value="1"/>
</dbReference>
<feature type="non-terminal residue" evidence="4">
    <location>
        <position position="161"/>
    </location>
</feature>
<dbReference type="Pfam" id="PF00072">
    <property type="entry name" value="Response_reg"/>
    <property type="match status" value="1"/>
</dbReference>
<sequence length="161" mass="18406">MDEKVVAVDIKNTLLHLGYAVCGIALSGEDALKQIKETQPALVLMDIVLTGDMDGIETAEHIRHRFNIPVIYLTAYADQGTLERAKITEPFGYIIKSFEEKELYTAIEMALYKYKMESKLKESEEKYHRLIDRLTDIVFTLDKDGNFTYLSPQFEKLSGHP</sequence>
<keyword evidence="1" id="KW-0597">Phosphoprotein</keyword>
<dbReference type="PROSITE" id="PS50112">
    <property type="entry name" value="PAS"/>
    <property type="match status" value="1"/>
</dbReference>
<dbReference type="GO" id="GO:0000160">
    <property type="term" value="P:phosphorelay signal transduction system"/>
    <property type="evidence" value="ECO:0007669"/>
    <property type="project" value="InterPro"/>
</dbReference>
<evidence type="ECO:0000256" key="1">
    <source>
        <dbReference type="ARBA" id="ARBA00022553"/>
    </source>
</evidence>
<gene>
    <name evidence="4" type="ORF">S06H3_08512</name>
</gene>
<dbReference type="InterPro" id="IPR050595">
    <property type="entry name" value="Bact_response_regulator"/>
</dbReference>
<dbReference type="SUPFAM" id="SSF55785">
    <property type="entry name" value="PYP-like sensor domain (PAS domain)"/>
    <property type="match status" value="1"/>
</dbReference>
<comment type="caution">
    <text evidence="4">The sequence shown here is derived from an EMBL/GenBank/DDBJ whole genome shotgun (WGS) entry which is preliminary data.</text>
</comment>
<evidence type="ECO:0008006" key="5">
    <source>
        <dbReference type="Google" id="ProtNLM"/>
    </source>
</evidence>
<feature type="domain" description="Response regulatory" evidence="2">
    <location>
        <begin position="1"/>
        <end position="111"/>
    </location>
</feature>
<dbReference type="PANTHER" id="PTHR44591:SF3">
    <property type="entry name" value="RESPONSE REGULATORY DOMAIN-CONTAINING PROTEIN"/>
    <property type="match status" value="1"/>
</dbReference>
<dbReference type="AlphaFoldDB" id="X1KRC0"/>
<dbReference type="SMART" id="SM00448">
    <property type="entry name" value="REC"/>
    <property type="match status" value="1"/>
</dbReference>
<proteinExistence type="predicted"/>
<dbReference type="EMBL" id="BARV01003602">
    <property type="protein sequence ID" value="GAI09238.1"/>
    <property type="molecule type" value="Genomic_DNA"/>
</dbReference>
<protein>
    <recommendedName>
        <fullName evidence="5">Response regulatory domain-containing protein</fullName>
    </recommendedName>
</protein>
<dbReference type="InterPro" id="IPR000014">
    <property type="entry name" value="PAS"/>
</dbReference>
<dbReference type="PANTHER" id="PTHR44591">
    <property type="entry name" value="STRESS RESPONSE REGULATOR PROTEIN 1"/>
    <property type="match status" value="1"/>
</dbReference>
<dbReference type="Gene3D" id="3.30.450.20">
    <property type="entry name" value="PAS domain"/>
    <property type="match status" value="1"/>
</dbReference>
<dbReference type="PROSITE" id="PS50110">
    <property type="entry name" value="RESPONSE_REGULATORY"/>
    <property type="match status" value="1"/>
</dbReference>
<evidence type="ECO:0000259" key="3">
    <source>
        <dbReference type="PROSITE" id="PS50112"/>
    </source>
</evidence>
<dbReference type="InterPro" id="IPR001789">
    <property type="entry name" value="Sig_transdc_resp-reg_receiver"/>
</dbReference>